<evidence type="ECO:0000313" key="2">
    <source>
        <dbReference type="EMBL" id="KAK3105752.1"/>
    </source>
</evidence>
<keyword evidence="3" id="KW-1185">Reference proteome</keyword>
<organism evidence="2 3">
    <name type="scientific">Pinctada imbricata</name>
    <name type="common">Atlantic pearl-oyster</name>
    <name type="synonym">Pinctada martensii</name>
    <dbReference type="NCBI Taxonomy" id="66713"/>
    <lineage>
        <taxon>Eukaryota</taxon>
        <taxon>Metazoa</taxon>
        <taxon>Spiralia</taxon>
        <taxon>Lophotrochozoa</taxon>
        <taxon>Mollusca</taxon>
        <taxon>Bivalvia</taxon>
        <taxon>Autobranchia</taxon>
        <taxon>Pteriomorphia</taxon>
        <taxon>Pterioida</taxon>
        <taxon>Pterioidea</taxon>
        <taxon>Pteriidae</taxon>
        <taxon>Pinctada</taxon>
    </lineage>
</organism>
<dbReference type="Proteomes" id="UP001186944">
    <property type="component" value="Unassembled WGS sequence"/>
</dbReference>
<protein>
    <submittedName>
        <fullName evidence="2">Uncharacterized protein</fullName>
    </submittedName>
</protein>
<comment type="caution">
    <text evidence="2">The sequence shown here is derived from an EMBL/GenBank/DDBJ whole genome shotgun (WGS) entry which is preliminary data.</text>
</comment>
<sequence>MGFSESHILSKVALTGLPIGCLFVIIGTATDNWYSYTLDSSGANRAFSSGLWRVCVQSVCVSFDEGVGGVKLIIQGISYNIFV</sequence>
<reference evidence="2" key="1">
    <citation type="submission" date="2019-08" db="EMBL/GenBank/DDBJ databases">
        <title>The improved chromosome-level genome for the pearl oyster Pinctada fucata martensii using PacBio sequencing and Hi-C.</title>
        <authorList>
            <person name="Zheng Z."/>
        </authorList>
    </citation>
    <scope>NUCLEOTIDE SEQUENCE</scope>
    <source>
        <strain evidence="2">ZZ-2019</strain>
        <tissue evidence="2">Adductor muscle</tissue>
    </source>
</reference>
<accession>A0AA88YPW8</accession>
<keyword evidence="1" id="KW-0472">Membrane</keyword>
<keyword evidence="1" id="KW-1133">Transmembrane helix</keyword>
<dbReference type="AlphaFoldDB" id="A0AA88YPW8"/>
<evidence type="ECO:0000313" key="3">
    <source>
        <dbReference type="Proteomes" id="UP001186944"/>
    </source>
</evidence>
<proteinExistence type="predicted"/>
<evidence type="ECO:0000256" key="1">
    <source>
        <dbReference type="SAM" id="Phobius"/>
    </source>
</evidence>
<dbReference type="EMBL" id="VSWD01000003">
    <property type="protein sequence ID" value="KAK3105752.1"/>
    <property type="molecule type" value="Genomic_DNA"/>
</dbReference>
<gene>
    <name evidence="2" type="ORF">FSP39_004837</name>
</gene>
<keyword evidence="1" id="KW-0812">Transmembrane</keyword>
<dbReference type="Gene3D" id="1.20.140.150">
    <property type="match status" value="1"/>
</dbReference>
<name>A0AA88YPW8_PINIB</name>
<feature type="transmembrane region" description="Helical" evidence="1">
    <location>
        <begin position="12"/>
        <end position="30"/>
    </location>
</feature>